<dbReference type="PANTHER" id="PTHR42067:SF1">
    <property type="entry name" value="MITOTIC APPARATUS PROTEIN P62"/>
    <property type="match status" value="1"/>
</dbReference>
<proteinExistence type="predicted"/>
<feature type="compositionally biased region" description="Basic residues" evidence="2">
    <location>
        <begin position="243"/>
        <end position="255"/>
    </location>
</feature>
<dbReference type="SUPFAM" id="SSF58022">
    <property type="entry name" value="XRCC4, C-terminal oligomerization domain"/>
    <property type="match status" value="1"/>
</dbReference>
<feature type="compositionally biased region" description="Basic and acidic residues" evidence="2">
    <location>
        <begin position="256"/>
        <end position="265"/>
    </location>
</feature>
<feature type="compositionally biased region" description="Low complexity" evidence="2">
    <location>
        <begin position="339"/>
        <end position="348"/>
    </location>
</feature>
<sequence>MAPTRVLRFARSDDNSAFVLLQVTPKGSRPLDLKLVGTEGEAPYVASCKSFHSPLPLMQYQILVNNEIAARTDNCPASESEWQTILESLFNQEPLAGIQATATVQSDTSISITVRKEIQGITQRLGSFSLIYDDNEPIELFEWCGAAVEASAAGKQAVAELTAKSHDSETAVAELQAQLEELLRAKDQDETALLHKFRDLLNEKKVKIREQQQVIANGSFNVTHPSSQPPQAQSTAEPTKPAKPARKAGKSRATKRKEPASKTVEEEPETMDVDIKEEPEDTDPGNTTEATASADSDTGDDDDDEDGEEAATAPPPKAAKTAEATDMPPVRRDLPFNNKPVKAAPARKAPVESETDSDDEL</sequence>
<evidence type="ECO:0000256" key="1">
    <source>
        <dbReference type="SAM" id="Coils"/>
    </source>
</evidence>
<dbReference type="Gene3D" id="1.20.5.370">
    <property type="match status" value="1"/>
</dbReference>
<feature type="coiled-coil region" evidence="1">
    <location>
        <begin position="158"/>
        <end position="192"/>
    </location>
</feature>
<dbReference type="InterPro" id="IPR014751">
    <property type="entry name" value="XRCC4-like_C"/>
</dbReference>
<feature type="region of interest" description="Disordered" evidence="2">
    <location>
        <begin position="220"/>
        <end position="361"/>
    </location>
</feature>
<evidence type="ECO:0000313" key="4">
    <source>
        <dbReference type="Proteomes" id="UP000777438"/>
    </source>
</evidence>
<accession>A0A9P8W5W4</accession>
<reference evidence="3 4" key="1">
    <citation type="journal article" date="2021" name="Nat. Commun.">
        <title>Genetic determinants of endophytism in the Arabidopsis root mycobiome.</title>
        <authorList>
            <person name="Mesny F."/>
            <person name="Miyauchi S."/>
            <person name="Thiergart T."/>
            <person name="Pickel B."/>
            <person name="Atanasova L."/>
            <person name="Karlsson M."/>
            <person name="Huettel B."/>
            <person name="Barry K.W."/>
            <person name="Haridas S."/>
            <person name="Chen C."/>
            <person name="Bauer D."/>
            <person name="Andreopoulos W."/>
            <person name="Pangilinan J."/>
            <person name="LaButti K."/>
            <person name="Riley R."/>
            <person name="Lipzen A."/>
            <person name="Clum A."/>
            <person name="Drula E."/>
            <person name="Henrissat B."/>
            <person name="Kohler A."/>
            <person name="Grigoriev I.V."/>
            <person name="Martin F.M."/>
            <person name="Hacquard S."/>
        </authorList>
    </citation>
    <scope>NUCLEOTIDE SEQUENCE [LARGE SCALE GENOMIC DNA]</scope>
    <source>
        <strain evidence="3 4">MPI-CAGE-CH-0241</strain>
    </source>
</reference>
<name>A0A9P8W5W4_9HYPO</name>
<dbReference type="PANTHER" id="PTHR42067">
    <property type="entry name" value="YALI0C15378P"/>
    <property type="match status" value="1"/>
</dbReference>
<protein>
    <recommendedName>
        <fullName evidence="5">Mitotic apparatus protein p62</fullName>
    </recommendedName>
</protein>
<evidence type="ECO:0000256" key="2">
    <source>
        <dbReference type="SAM" id="MobiDB-lite"/>
    </source>
</evidence>
<organism evidence="3 4">
    <name type="scientific">Thelonectria olida</name>
    <dbReference type="NCBI Taxonomy" id="1576542"/>
    <lineage>
        <taxon>Eukaryota</taxon>
        <taxon>Fungi</taxon>
        <taxon>Dikarya</taxon>
        <taxon>Ascomycota</taxon>
        <taxon>Pezizomycotina</taxon>
        <taxon>Sordariomycetes</taxon>
        <taxon>Hypocreomycetidae</taxon>
        <taxon>Hypocreales</taxon>
        <taxon>Nectriaceae</taxon>
        <taxon>Thelonectria</taxon>
    </lineage>
</organism>
<feature type="compositionally biased region" description="Polar residues" evidence="2">
    <location>
        <begin position="220"/>
        <end position="237"/>
    </location>
</feature>
<gene>
    <name evidence="3" type="ORF">B0T10DRAFT_458543</name>
</gene>
<keyword evidence="4" id="KW-1185">Reference proteome</keyword>
<dbReference type="Proteomes" id="UP000777438">
    <property type="component" value="Unassembled WGS sequence"/>
</dbReference>
<feature type="compositionally biased region" description="Acidic residues" evidence="2">
    <location>
        <begin position="297"/>
        <end position="309"/>
    </location>
</feature>
<evidence type="ECO:0008006" key="5">
    <source>
        <dbReference type="Google" id="ProtNLM"/>
    </source>
</evidence>
<dbReference type="AlphaFoldDB" id="A0A9P8W5W4"/>
<feature type="compositionally biased region" description="Acidic residues" evidence="2">
    <location>
        <begin position="266"/>
        <end position="283"/>
    </location>
</feature>
<comment type="caution">
    <text evidence="3">The sequence shown here is derived from an EMBL/GenBank/DDBJ whole genome shotgun (WGS) entry which is preliminary data.</text>
</comment>
<keyword evidence="1" id="KW-0175">Coiled coil</keyword>
<dbReference type="EMBL" id="JAGPYM010000008">
    <property type="protein sequence ID" value="KAH6891142.1"/>
    <property type="molecule type" value="Genomic_DNA"/>
</dbReference>
<evidence type="ECO:0000313" key="3">
    <source>
        <dbReference type="EMBL" id="KAH6891142.1"/>
    </source>
</evidence>
<dbReference type="OrthoDB" id="8064436at2759"/>
<feature type="compositionally biased region" description="Low complexity" evidence="2">
    <location>
        <begin position="287"/>
        <end position="296"/>
    </location>
</feature>